<dbReference type="STRING" id="394264.SAMN04488040_0673"/>
<dbReference type="AlphaFoldDB" id="A0A1I6QDK9"/>
<sequence>MCDLNAQLLAAHTARDHGALVGLYRAAAARTHDPNAAGFYLTHAYVFALETDHQDTSALRADLVAQGRETPL</sequence>
<keyword evidence="2" id="KW-1185">Reference proteome</keyword>
<dbReference type="RefSeq" id="WP_093914901.1">
    <property type="nucleotide sequence ID" value="NZ_FPAJ01000001.1"/>
</dbReference>
<dbReference type="EMBL" id="FPAJ01000001">
    <property type="protein sequence ID" value="SFS50583.1"/>
    <property type="molecule type" value="Genomic_DNA"/>
</dbReference>
<reference evidence="2" key="1">
    <citation type="submission" date="2016-10" db="EMBL/GenBank/DDBJ databases">
        <authorList>
            <person name="Varghese N."/>
            <person name="Submissions S."/>
        </authorList>
    </citation>
    <scope>NUCLEOTIDE SEQUENCE [LARGE SCALE GENOMIC DNA]</scope>
    <source>
        <strain evidence="2">DSM 23422</strain>
    </source>
</reference>
<accession>A0A1I6QDK9</accession>
<organism evidence="1 2">
    <name type="scientific">Sulfitobacter marinus</name>
    <dbReference type="NCBI Taxonomy" id="394264"/>
    <lineage>
        <taxon>Bacteria</taxon>
        <taxon>Pseudomonadati</taxon>
        <taxon>Pseudomonadota</taxon>
        <taxon>Alphaproteobacteria</taxon>
        <taxon>Rhodobacterales</taxon>
        <taxon>Roseobacteraceae</taxon>
        <taxon>Sulfitobacter</taxon>
    </lineage>
</organism>
<proteinExistence type="predicted"/>
<evidence type="ECO:0000313" key="1">
    <source>
        <dbReference type="EMBL" id="SFS50583.1"/>
    </source>
</evidence>
<name>A0A1I6QDK9_9RHOB</name>
<dbReference type="Proteomes" id="UP000199239">
    <property type="component" value="Unassembled WGS sequence"/>
</dbReference>
<gene>
    <name evidence="1" type="ORF">SAMN04488040_0673</name>
</gene>
<dbReference type="OrthoDB" id="7864216at2"/>
<protein>
    <submittedName>
        <fullName evidence="1">Uncharacterized protein</fullName>
    </submittedName>
</protein>
<evidence type="ECO:0000313" key="2">
    <source>
        <dbReference type="Proteomes" id="UP000199239"/>
    </source>
</evidence>